<evidence type="ECO:0000313" key="1">
    <source>
        <dbReference type="EMBL" id="MFB9210615.1"/>
    </source>
</evidence>
<organism evidence="1 2">
    <name type="scientific">Echinicola jeungdonensis</name>
    <dbReference type="NCBI Taxonomy" id="709343"/>
    <lineage>
        <taxon>Bacteria</taxon>
        <taxon>Pseudomonadati</taxon>
        <taxon>Bacteroidota</taxon>
        <taxon>Cytophagia</taxon>
        <taxon>Cytophagales</taxon>
        <taxon>Cyclobacteriaceae</taxon>
        <taxon>Echinicola</taxon>
    </lineage>
</organism>
<evidence type="ECO:0008006" key="3">
    <source>
        <dbReference type="Google" id="ProtNLM"/>
    </source>
</evidence>
<gene>
    <name evidence="1" type="ORF">ACFFUR_02265</name>
</gene>
<protein>
    <recommendedName>
        <fullName evidence="3">Transcriptional regulator</fullName>
    </recommendedName>
</protein>
<name>A0ABV5J1D6_9BACT</name>
<keyword evidence="2" id="KW-1185">Reference proteome</keyword>
<dbReference type="Proteomes" id="UP001589654">
    <property type="component" value="Unassembled WGS sequence"/>
</dbReference>
<reference evidence="1 2" key="1">
    <citation type="submission" date="2024-09" db="EMBL/GenBank/DDBJ databases">
        <authorList>
            <person name="Sun Q."/>
            <person name="Mori K."/>
        </authorList>
    </citation>
    <scope>NUCLEOTIDE SEQUENCE [LARGE SCALE GENOMIC DNA]</scope>
    <source>
        <strain evidence="1 2">CECT 7682</strain>
    </source>
</reference>
<dbReference type="RefSeq" id="WP_290246864.1">
    <property type="nucleotide sequence ID" value="NZ_JAUFQT010000001.1"/>
</dbReference>
<evidence type="ECO:0000313" key="2">
    <source>
        <dbReference type="Proteomes" id="UP001589654"/>
    </source>
</evidence>
<sequence length="74" mass="8657">MKNKVIELFKNNPNYRNVGLPLNDSNLTKYENELNELIDLGYIEIVNLTRSKAYKLTKLGRNAYNLKRPLKPFS</sequence>
<comment type="caution">
    <text evidence="1">The sequence shown here is derived from an EMBL/GenBank/DDBJ whole genome shotgun (WGS) entry which is preliminary data.</text>
</comment>
<proteinExistence type="predicted"/>
<accession>A0ABV5J1D6</accession>
<dbReference type="EMBL" id="JBHMEW010000008">
    <property type="protein sequence ID" value="MFB9210615.1"/>
    <property type="molecule type" value="Genomic_DNA"/>
</dbReference>